<dbReference type="InterPro" id="IPR000403">
    <property type="entry name" value="PI3/4_kinase_cat_dom"/>
</dbReference>
<dbReference type="InterPro" id="IPR042236">
    <property type="entry name" value="PI3K_accessory_sf"/>
</dbReference>
<evidence type="ECO:0000256" key="1">
    <source>
        <dbReference type="ARBA" id="ARBA00006209"/>
    </source>
</evidence>
<evidence type="ECO:0000259" key="6">
    <source>
        <dbReference type="PROSITE" id="PS51545"/>
    </source>
</evidence>
<name>A0ABN7SRD7_OIKDI</name>
<keyword evidence="4" id="KW-0418">Kinase</keyword>
<dbReference type="SUPFAM" id="SSF48371">
    <property type="entry name" value="ARM repeat"/>
    <property type="match status" value="2"/>
</dbReference>
<keyword evidence="8" id="KW-1185">Reference proteome</keyword>
<dbReference type="Gene3D" id="3.30.1010.10">
    <property type="entry name" value="Phosphatidylinositol 3-kinase Catalytic Subunit, Chain A, domain 4"/>
    <property type="match status" value="1"/>
</dbReference>
<dbReference type="Gene3D" id="1.25.40.70">
    <property type="entry name" value="Phosphatidylinositol 3-kinase, accessory domain (PIK)"/>
    <property type="match status" value="1"/>
</dbReference>
<dbReference type="SMART" id="SM00145">
    <property type="entry name" value="PI3Ka"/>
    <property type="match status" value="1"/>
</dbReference>
<reference evidence="7 8" key="1">
    <citation type="submission" date="2021-04" db="EMBL/GenBank/DDBJ databases">
        <authorList>
            <person name="Bliznina A."/>
        </authorList>
    </citation>
    <scope>NUCLEOTIDE SEQUENCE [LARGE SCALE GENOMIC DNA]</scope>
</reference>
<dbReference type="PROSITE" id="PS51545">
    <property type="entry name" value="PIK_HELICAL"/>
    <property type="match status" value="1"/>
</dbReference>
<dbReference type="InterPro" id="IPR015433">
    <property type="entry name" value="PI3/4_kinase"/>
</dbReference>
<gene>
    <name evidence="7" type="ORF">OKIOD_LOCUS8273</name>
</gene>
<evidence type="ECO:0000256" key="3">
    <source>
        <dbReference type="ARBA" id="ARBA00022679"/>
    </source>
</evidence>
<dbReference type="SMART" id="SM00146">
    <property type="entry name" value="PI3Kc"/>
    <property type="match status" value="1"/>
</dbReference>
<protein>
    <recommendedName>
        <fullName evidence="2">1-phosphatidylinositol 4-kinase</fullName>
        <ecNumber evidence="2">2.7.1.67</ecNumber>
    </recommendedName>
</protein>
<dbReference type="InterPro" id="IPR045495">
    <property type="entry name" value="PI4K_N"/>
</dbReference>
<organism evidence="7 8">
    <name type="scientific">Oikopleura dioica</name>
    <name type="common">Tunicate</name>
    <dbReference type="NCBI Taxonomy" id="34765"/>
    <lineage>
        <taxon>Eukaryota</taxon>
        <taxon>Metazoa</taxon>
        <taxon>Chordata</taxon>
        <taxon>Tunicata</taxon>
        <taxon>Appendicularia</taxon>
        <taxon>Copelata</taxon>
        <taxon>Oikopleuridae</taxon>
        <taxon>Oikopleura</taxon>
    </lineage>
</organism>
<evidence type="ECO:0000256" key="2">
    <source>
        <dbReference type="ARBA" id="ARBA00012169"/>
    </source>
</evidence>
<evidence type="ECO:0000313" key="8">
    <source>
        <dbReference type="Proteomes" id="UP001158576"/>
    </source>
</evidence>
<feature type="domain" description="PIK helical" evidence="6">
    <location>
        <begin position="1317"/>
        <end position="1491"/>
    </location>
</feature>
<dbReference type="InterPro" id="IPR016024">
    <property type="entry name" value="ARM-type_fold"/>
</dbReference>
<dbReference type="InterPro" id="IPR011009">
    <property type="entry name" value="Kinase-like_dom_sf"/>
</dbReference>
<keyword evidence="3" id="KW-0808">Transferase</keyword>
<evidence type="ECO:0000256" key="4">
    <source>
        <dbReference type="ARBA" id="ARBA00022777"/>
    </source>
</evidence>
<dbReference type="SUPFAM" id="SSF56112">
    <property type="entry name" value="Protein kinase-like (PK-like)"/>
    <property type="match status" value="1"/>
</dbReference>
<evidence type="ECO:0000313" key="7">
    <source>
        <dbReference type="EMBL" id="CAG5099846.1"/>
    </source>
</evidence>
<dbReference type="Pfam" id="PF00454">
    <property type="entry name" value="PI3_PI4_kinase"/>
    <property type="match status" value="1"/>
</dbReference>
<dbReference type="InterPro" id="IPR018936">
    <property type="entry name" value="PI3/4_kinase_CS"/>
</dbReference>
<dbReference type="CDD" id="cd05167">
    <property type="entry name" value="PI4Kc_III_alpha"/>
    <property type="match status" value="1"/>
</dbReference>
<dbReference type="EMBL" id="OU015569">
    <property type="protein sequence ID" value="CAG5099846.1"/>
    <property type="molecule type" value="Genomic_DNA"/>
</dbReference>
<accession>A0ABN7SRD7</accession>
<dbReference type="Gene3D" id="1.10.1070.11">
    <property type="entry name" value="Phosphatidylinositol 3-/4-kinase, catalytic domain"/>
    <property type="match status" value="1"/>
</dbReference>
<dbReference type="PROSITE" id="PS50290">
    <property type="entry name" value="PI3_4_KINASE_3"/>
    <property type="match status" value="1"/>
</dbReference>
<dbReference type="Pfam" id="PF19274">
    <property type="entry name" value="PI4K_N"/>
    <property type="match status" value="2"/>
</dbReference>
<dbReference type="InterPro" id="IPR036940">
    <property type="entry name" value="PI3/4_kinase_cat_sf"/>
</dbReference>
<dbReference type="Pfam" id="PF00613">
    <property type="entry name" value="PI3Ka"/>
    <property type="match status" value="1"/>
</dbReference>
<sequence length="1870" mass="211896">MSAVFPRHADTLLRLARSLSSKDDSAKLARISLSKFYWRGVEAHSAEYDEKKLYGLVGIGAFVVMCGDDRAEYLEQFLGIIQDIPFVSNEPIFGAPESPVEMEKITFSLGAILSDIYELFPAHQTQILTTTAQLLSRYHQILVEKEDEENIALVTLPGSFLCRNSVNQSYNKSTSWSTWSTFSHPEEQLPHDSDFKVKEEKSLTVVAMSLFDYFASDSNDVNDLGVIQLSHFFTKLTASPSDEEEFSKMSKTALDGFISSVNAVRQRGEENNEESTILKMSRLQRQLHCIGASCYLSVRTVRNERGAASILKKIVARLLGNDPTALCLIAVGLFHDLLSSVSELVNYHNSIKDQATKAIRDFLLTPAPVLIKLQKASKKGEYQQLREHGIKTFQEICAAGENNESAQVGLLCSKILSISSSNPNGPLAMDHLFALLTTFVTEKSDSQLKVFTTVHNTLIKGGLNLEKECLVHLTTLSIKIAEKSPPEDRKGENMAAEIIEIIIQSFVNTKSTVERTLSYNCLKKLAEAAAGQHKLWLLSRYLKLFFSISSEDKNDERVSSIMSCIALIVSSGAPDWNDPQFFSLRNSMRDFWFYCAVFGFSDMSIGWPDEQRADIMAIAKRSPTLSFLTNEPVKQTLENNPALKKGSSGSTIKEVQDLKLALNHSIGSRDIQLDGEIKALDYFNVLYHIAVLHIERLRLASYLVTEPTAYEYRELFTYIENQMVQRSKQAKDKILKEILITIFREYLSSIREFARTINIDICLVEKVQLLLVKFNSTNSTSRYVADSNLLATFNYFEHLVWQPAVIETELDIVQQLSFSLEDAEESFAEAHELSIPSIKMSLKLPDSLDKRKSMVLAMHRYLLEKPGILIRALKAAPKATKSHLAEYLRSKDEKDEEVHANTHHLLSSAKITAKDLNFSKRAKYFGEAVLLVDIVDDPVKEIISKYDKVVSSGGEKSLHKLEEHMYQMAALILQKEKISEEAKRRLLRKISWAIIDAFHIQVVEAAIYCWQWISSARPEMDEVIMLEIASVWQCTKERQLGMFEPYRSEGNVLAFLESDPPSPNPPNVAPHLAWVRFLQEMLASFKLTKTGPCRTILALLNNTLSSSIAGSTDHIISRHVNSAAVRMELISLGFSILHSQVLIREVERSVLRAKLYNTIFDYFTTPSSLPVMPKGQLKEDIDALIRFVIVMNKEGKRIVDPLAGVAGIVFSGSTSSTKDSISISGTDSLSRRADLTSSAASTLAAKSQILPNGVRHLVDNYKRKRQFAMQLLISEIERFKIWLQPQPQQHDDQDRFMQFSEMYSLDKLVDKQWKQLAKDGWSISPYLACQLPSRLKQEPALIQELINLVQRNPQIAHDIPEAVSLFIIPEFVRLDAKELSYLLYWKSTDPATALGLFSQRFNPHSYTAQYAVRCLRSFQEEQILFYIPQLVQALRYDSIGYIAEYLLAASRRSPLLAHQLLWNMKTNKFRDEDGKEEDPDIGHKIDKLEGAILRSFTEGHRAFYQRQFQFSYELTEISHKIKPKNKDNGDRKVACLEEIGKLLIPKMVYLPSNPGCLVLGINRKLGIPLQSAAKAPYLTEFKVAKVGVERLEKICTGQEKFDEFKHQTFMQKAIFKAGDDCRQDMLALQIIQLFQNAFNQVGLDVYLFPYKVVATSPGYGIIECIPDAASRQELLKQSEMNLLELYKFKYGDKSDSLFQEKRRNYIKSMAAYSLVLYILQIKDRHNGNIMIDKEGHLLHIDFGFMFESSPGGNMGFEPDMKLTQDLISLMGSSMDTEEFKWFVDMTTKAYLAVRPFQENIVSLVTLMLGTGLPCFLGQTIKQLRSRFYPTMTDKAAALKLKEVIAKSFLSTRSKTYDMIQLQQQGIMYAT</sequence>
<comment type="similarity">
    <text evidence="1">Belongs to the PI3/PI4-kinase family. Type III PI4K subfamily.</text>
</comment>
<proteinExistence type="inferred from homology"/>
<feature type="domain" description="PI3K/PI4K catalytic" evidence="5">
    <location>
        <begin position="1585"/>
        <end position="1852"/>
    </location>
</feature>
<dbReference type="InterPro" id="IPR001263">
    <property type="entry name" value="PI3K_accessory_dom"/>
</dbReference>
<dbReference type="PANTHER" id="PTHR10048">
    <property type="entry name" value="PHOSPHATIDYLINOSITOL KINASE"/>
    <property type="match status" value="1"/>
</dbReference>
<dbReference type="EC" id="2.7.1.67" evidence="2"/>
<dbReference type="PROSITE" id="PS00916">
    <property type="entry name" value="PI3_4_KINASE_2"/>
    <property type="match status" value="1"/>
</dbReference>
<evidence type="ECO:0000259" key="5">
    <source>
        <dbReference type="PROSITE" id="PS50290"/>
    </source>
</evidence>
<dbReference type="PROSITE" id="PS00915">
    <property type="entry name" value="PI3_4_KINASE_1"/>
    <property type="match status" value="1"/>
</dbReference>
<dbReference type="Proteomes" id="UP001158576">
    <property type="component" value="Chromosome XSR"/>
</dbReference>
<dbReference type="PANTHER" id="PTHR10048:SF15">
    <property type="entry name" value="PHOSPHATIDYLINOSITOL 4-KINASE ALPHA"/>
    <property type="match status" value="1"/>
</dbReference>